<dbReference type="Proteomes" id="UP001208771">
    <property type="component" value="Unassembled WGS sequence"/>
</dbReference>
<dbReference type="CDD" id="cd04186">
    <property type="entry name" value="GT_2_like_c"/>
    <property type="match status" value="1"/>
</dbReference>
<evidence type="ECO:0000259" key="2">
    <source>
        <dbReference type="Pfam" id="PF00535"/>
    </source>
</evidence>
<evidence type="ECO:0000313" key="3">
    <source>
        <dbReference type="EMBL" id="MCX8996195.1"/>
    </source>
</evidence>
<comment type="caution">
    <text evidence="4">The sequence shown here is derived from an EMBL/GenBank/DDBJ whole genome shotgun (WGS) entry which is preliminary data.</text>
</comment>
<protein>
    <submittedName>
        <fullName evidence="4">Glycosyltransferase family 2 protein</fullName>
    </submittedName>
</protein>
<keyword evidence="5" id="KW-1185">Reference proteome</keyword>
<accession>A0AAE3N234</accession>
<dbReference type="InterPro" id="IPR001173">
    <property type="entry name" value="Glyco_trans_2-like"/>
</dbReference>
<dbReference type="PANTHER" id="PTHR43179:SF7">
    <property type="entry name" value="RHAMNOSYLTRANSFERASE WBBL"/>
    <property type="match status" value="1"/>
</dbReference>
<feature type="region of interest" description="Disordered" evidence="1">
    <location>
        <begin position="672"/>
        <end position="695"/>
    </location>
</feature>
<dbReference type="SUPFAM" id="SSF53448">
    <property type="entry name" value="Nucleotide-diphospho-sugar transferases"/>
    <property type="match status" value="1"/>
</dbReference>
<dbReference type="EMBL" id="JANFPI010000001">
    <property type="protein sequence ID" value="MCX8996195.1"/>
    <property type="molecule type" value="Genomic_DNA"/>
</dbReference>
<gene>
    <name evidence="3" type="ORF">NOF55_03665</name>
    <name evidence="4" type="ORF">NOF55_16760</name>
</gene>
<evidence type="ECO:0000256" key="1">
    <source>
        <dbReference type="SAM" id="MobiDB-lite"/>
    </source>
</evidence>
<dbReference type="PANTHER" id="PTHR43179">
    <property type="entry name" value="RHAMNOSYLTRANSFERASE WBBL"/>
    <property type="match status" value="1"/>
</dbReference>
<organism evidence="4 5">
    <name type="scientific">Ectorhizobium quercum</name>
    <dbReference type="NCBI Taxonomy" id="2965071"/>
    <lineage>
        <taxon>Bacteria</taxon>
        <taxon>Pseudomonadati</taxon>
        <taxon>Pseudomonadota</taxon>
        <taxon>Alphaproteobacteria</taxon>
        <taxon>Hyphomicrobiales</taxon>
        <taxon>Rhizobiaceae</taxon>
        <taxon>Ectorhizobium</taxon>
    </lineage>
</organism>
<proteinExistence type="predicted"/>
<sequence>MTCEHPAQLNWGILNTKPQSRSSIDCSLKSTMTNMPPYVRSGFRHRHERAGMTRTPHQTFQVLSGPDALRYSDKPVIVTINDPDRLLGRSPTICLHRSGRTPAILTRPVLIDDRGRGRFFGWTPAGLTAISAEPSPDSASNGRMPTLRIRRPSYPEIACHIACASSFAALQTLRLLLAGNSKGFQYRFVRLFERLGEPRYADWLAAWPETRRQDMPLPAGHDTPPVLITITGNGARAELTRASIGRQTYPAVEEASAERVQSLVPDRIASSFLMRLPAGFTLEDTAIEHLVQPLLADSNVSAAYCDEDCIDASGDRHAPFFKPAWNPPLAATGWLPPEGVLVRGNCLPATVDMDGMYAQEMVQTAAARGDIVHVPRMLLHRDRARAPAPPSKPKVATTRTCVSVIIPTRDRADLLGACLEGLFNRTRADDIDVIVIDNGSREPETLALFKQHEDAGRIRRIIQPGSFNFSQACNLGAEAACHELLLLLNNDIEPIEPGWLDQMVAELDDQRIGAAGALLLFPDGFVQHAGATLGAGSVARHSFHFRHPDAGEDFGLLVQRQEVSAVTAACLLTRKSLWQEVHGMNEEDLAVSFNDVDYCLKLREVGKGIIWTPHARLIHRESVSRGPDDTREKIARFSEEERYMHERWGDVLLRDPFYHPCLSLTAGDRALDAAPRDLAPRRPGLRKRPSSPDKA</sequence>
<feature type="domain" description="Glycosyltransferase 2-like" evidence="2">
    <location>
        <begin position="403"/>
        <end position="524"/>
    </location>
</feature>
<dbReference type="Pfam" id="PF00535">
    <property type="entry name" value="Glycos_transf_2"/>
    <property type="match status" value="1"/>
</dbReference>
<dbReference type="AlphaFoldDB" id="A0AAE3N234"/>
<evidence type="ECO:0000313" key="5">
    <source>
        <dbReference type="Proteomes" id="UP001208771"/>
    </source>
</evidence>
<dbReference type="EMBL" id="JANFPI010000005">
    <property type="protein sequence ID" value="MCX8998766.1"/>
    <property type="molecule type" value="Genomic_DNA"/>
</dbReference>
<dbReference type="Gene3D" id="3.90.550.10">
    <property type="entry name" value="Spore Coat Polysaccharide Biosynthesis Protein SpsA, Chain A"/>
    <property type="match status" value="2"/>
</dbReference>
<evidence type="ECO:0000313" key="4">
    <source>
        <dbReference type="EMBL" id="MCX8998766.1"/>
    </source>
</evidence>
<reference evidence="4" key="1">
    <citation type="submission" date="2022-07" db="EMBL/GenBank/DDBJ databases">
        <title>Ectorhizobium quercum gen.nov., sp. nov.</title>
        <authorList>
            <person name="Ma T."/>
            <person name="Li Y."/>
        </authorList>
    </citation>
    <scope>NUCLEOTIDE SEQUENCE</scope>
    <source>
        <strain evidence="4">BDR2-2</strain>
    </source>
</reference>
<name>A0AAE3N234_9HYPH</name>
<dbReference type="InterPro" id="IPR029044">
    <property type="entry name" value="Nucleotide-diphossugar_trans"/>
</dbReference>